<reference evidence="1 2" key="1">
    <citation type="submission" date="2018-06" db="EMBL/GenBank/DDBJ databases">
        <title>Genomic Encyclopedia of Archaeal and Bacterial Type Strains, Phase II (KMG-II): from individual species to whole genera.</title>
        <authorList>
            <person name="Goeker M."/>
        </authorList>
    </citation>
    <scope>NUCLEOTIDE SEQUENCE [LARGE SCALE GENOMIC DNA]</scope>
    <source>
        <strain evidence="1 2">JCM 11668</strain>
    </source>
</reference>
<dbReference type="EMBL" id="QJTI01000013">
    <property type="protein sequence ID" value="PYF02229.1"/>
    <property type="molecule type" value="Genomic_DNA"/>
</dbReference>
<accession>A0A318TRH6</accession>
<protein>
    <submittedName>
        <fullName evidence="1">Uncharacterized protein</fullName>
    </submittedName>
</protein>
<gene>
    <name evidence="1" type="ORF">BJ122_11313</name>
</gene>
<evidence type="ECO:0000313" key="1">
    <source>
        <dbReference type="EMBL" id="PYF02229.1"/>
    </source>
</evidence>
<keyword evidence="2" id="KW-1185">Reference proteome</keyword>
<proteinExistence type="predicted"/>
<dbReference type="Proteomes" id="UP000248148">
    <property type="component" value="Unassembled WGS sequence"/>
</dbReference>
<name>A0A318TRH6_9BRAD</name>
<sequence>MLASGGLALPVAGCSFLFPKRYRFRMTVEVETPDGLKTGSSVMEISAYKALKILPEEHAGGGDFLGEAVTVDLPDGPIFVLREICGGCQPLSAMVTLAFLPETRRGHVDSHVAAVGKLGGWFADYKAELPRKDWPRMVRFRDLSDPTSVELVRPETIGVKRIRLETTSDELTTGIDKRLPWLNDRGSLLDSHSGLTIHPTLAQTISRDEFWRRSKR</sequence>
<organism evidence="1 2">
    <name type="scientific">Rhodopseudomonas faecalis</name>
    <dbReference type="NCBI Taxonomy" id="99655"/>
    <lineage>
        <taxon>Bacteria</taxon>
        <taxon>Pseudomonadati</taxon>
        <taxon>Pseudomonadota</taxon>
        <taxon>Alphaproteobacteria</taxon>
        <taxon>Hyphomicrobiales</taxon>
        <taxon>Nitrobacteraceae</taxon>
        <taxon>Rhodopseudomonas</taxon>
    </lineage>
</organism>
<dbReference type="AlphaFoldDB" id="A0A318TRH6"/>
<comment type="caution">
    <text evidence="1">The sequence shown here is derived from an EMBL/GenBank/DDBJ whole genome shotgun (WGS) entry which is preliminary data.</text>
</comment>
<evidence type="ECO:0000313" key="2">
    <source>
        <dbReference type="Proteomes" id="UP000248148"/>
    </source>
</evidence>